<dbReference type="STRING" id="369401.SAMN05428642_10393"/>
<reference evidence="1 2" key="1">
    <citation type="submission" date="2016-10" db="EMBL/GenBank/DDBJ databases">
        <authorList>
            <person name="de Groot N.N."/>
        </authorList>
    </citation>
    <scope>NUCLEOTIDE SEQUENCE [LARGE SCALE GENOMIC DNA]</scope>
    <source>
        <strain evidence="1 2">DSM 18180</strain>
    </source>
</reference>
<evidence type="ECO:0000313" key="2">
    <source>
        <dbReference type="Proteomes" id="UP000182544"/>
    </source>
</evidence>
<name>A0A1K2IMD4_9FLAO</name>
<keyword evidence="2" id="KW-1185">Reference proteome</keyword>
<dbReference type="OrthoDB" id="1321649at2"/>
<dbReference type="RefSeq" id="WP_143144307.1">
    <property type="nucleotide sequence ID" value="NZ_FPKV01000003.1"/>
</dbReference>
<proteinExistence type="predicted"/>
<dbReference type="Proteomes" id="UP000182544">
    <property type="component" value="Unassembled WGS sequence"/>
</dbReference>
<dbReference type="AlphaFoldDB" id="A0A1K2IMD4"/>
<gene>
    <name evidence="1" type="ORF">SAMN05428642_10393</name>
</gene>
<protein>
    <submittedName>
        <fullName evidence="1">Uncharacterized protein</fullName>
    </submittedName>
</protein>
<organism evidence="1 2">
    <name type="scientific">Flaviramulus basaltis</name>
    <dbReference type="NCBI Taxonomy" id="369401"/>
    <lineage>
        <taxon>Bacteria</taxon>
        <taxon>Pseudomonadati</taxon>
        <taxon>Bacteroidota</taxon>
        <taxon>Flavobacteriia</taxon>
        <taxon>Flavobacteriales</taxon>
        <taxon>Flavobacteriaceae</taxon>
        <taxon>Flaviramulus</taxon>
    </lineage>
</organism>
<dbReference type="Gene3D" id="1.20.120.330">
    <property type="entry name" value="Nucleotidyltransferases domain 2"/>
    <property type="match status" value="1"/>
</dbReference>
<sequence>MRHDTKPLTQSNSQNELLSILKKELALHSVYVISCYREKRAQETNILPSDKSTKEFVTYTLLIIAHKTHSKGLGDLMDDLYGKMQQRCRVYIIFYTMSNVKKRLDFGDNFLTQAIFKTPCIHKEDDTLSRFSLYGSLYHQNVYDLILETWTNRMDRAGYLLSIIGNIEPKEDSLAMLSTMHHALEQICLGLLYLFWEFKPQHYSLPYMLHLCSHFTTLPQTIFPKETYGLHRIYYMLCNAHHIMRFKSSNEFTYKDTDKAYNRCERFYDEAKAIGETHLEHLMEIHSSPFPKMSKNPISEKALH</sequence>
<dbReference type="EMBL" id="FPKV01000003">
    <property type="protein sequence ID" value="SFZ93368.1"/>
    <property type="molecule type" value="Genomic_DNA"/>
</dbReference>
<accession>A0A1K2IMD4</accession>
<evidence type="ECO:0000313" key="1">
    <source>
        <dbReference type="EMBL" id="SFZ93368.1"/>
    </source>
</evidence>